<reference evidence="1 2" key="1">
    <citation type="submission" date="2018-04" db="EMBL/GenBank/DDBJ databases">
        <authorList>
            <person name="Vogel A."/>
        </authorList>
    </citation>
    <scope>NUCLEOTIDE SEQUENCE [LARGE SCALE GENOMIC DNA]</scope>
</reference>
<protein>
    <submittedName>
        <fullName evidence="1">Uncharacterized protein</fullName>
    </submittedName>
</protein>
<accession>A0A484L3C4</accession>
<gene>
    <name evidence="1" type="ORF">CCAM_LOCUS12605</name>
</gene>
<evidence type="ECO:0000313" key="1">
    <source>
        <dbReference type="EMBL" id="VFQ70829.1"/>
    </source>
</evidence>
<organism evidence="1 2">
    <name type="scientific">Cuscuta campestris</name>
    <dbReference type="NCBI Taxonomy" id="132261"/>
    <lineage>
        <taxon>Eukaryota</taxon>
        <taxon>Viridiplantae</taxon>
        <taxon>Streptophyta</taxon>
        <taxon>Embryophyta</taxon>
        <taxon>Tracheophyta</taxon>
        <taxon>Spermatophyta</taxon>
        <taxon>Magnoliopsida</taxon>
        <taxon>eudicotyledons</taxon>
        <taxon>Gunneridae</taxon>
        <taxon>Pentapetalae</taxon>
        <taxon>asterids</taxon>
        <taxon>lamiids</taxon>
        <taxon>Solanales</taxon>
        <taxon>Convolvulaceae</taxon>
        <taxon>Cuscuteae</taxon>
        <taxon>Cuscuta</taxon>
        <taxon>Cuscuta subgen. Grammica</taxon>
        <taxon>Cuscuta sect. Cleistogrammica</taxon>
    </lineage>
</organism>
<dbReference type="Proteomes" id="UP000595140">
    <property type="component" value="Unassembled WGS sequence"/>
</dbReference>
<name>A0A484L3C4_9ASTE</name>
<sequence>MGPNWTLIRIGHGRPFVRRKNQKLWRPAQTPEGGTLGFSDTSDLFPSFCAIIVLVRKRDYYEPHGDQYDYNQHGPTYNYQPNPYEEELRKAENRREELDEELMNEDPSYQPPPLHNYNNHSVAFKLEWNKRAIEWRFNRIAQLQEERAQRERDAKEFYDKENEVRELDRLLAMHNIFFMSPTYDRYDELSPEFWRKHMEQHICIRSDKLNLLEEQAEYDLRAQEELEQSREWEPHQVDQEEIYLDPILEDSKEPAPAQEPEYSMTQHVLTQAIVMELPECPHSGKMDAAWMIPHGDQHTLRDLDALPLTSNEARKKFLIWGNQKSLQPPLVLDPATLIESGHWEEIDEFLYDPKWRVLLFLRAAASLEQTVEFLCSLQFFNKEEEVKAPAEVTCATTVIFTLVGRRFQLSVADLVWLLSLYTLDEMRTEEFARLPDTLDPAFNAKKFWQANGRGIYVSGSTISMYWKRPTWRILHHALVHSYFGRAHALDIVYESDLLEHGFTPYVVLNCVWFL</sequence>
<dbReference type="AlphaFoldDB" id="A0A484L3C4"/>
<dbReference type="OrthoDB" id="1738316at2759"/>
<dbReference type="EMBL" id="OOIL02000956">
    <property type="protein sequence ID" value="VFQ70829.1"/>
    <property type="molecule type" value="Genomic_DNA"/>
</dbReference>
<keyword evidence="2" id="KW-1185">Reference proteome</keyword>
<evidence type="ECO:0000313" key="2">
    <source>
        <dbReference type="Proteomes" id="UP000595140"/>
    </source>
</evidence>
<proteinExistence type="predicted"/>